<dbReference type="STRING" id="216938.SHELI_v1c10340"/>
<evidence type="ECO:0000313" key="3">
    <source>
        <dbReference type="Proteomes" id="UP000094378"/>
    </source>
</evidence>
<feature type="transmembrane region" description="Helical" evidence="1">
    <location>
        <begin position="148"/>
        <end position="170"/>
    </location>
</feature>
<dbReference type="AlphaFoldDB" id="A0A1B3SM16"/>
<proteinExistence type="predicted"/>
<evidence type="ECO:0000256" key="1">
    <source>
        <dbReference type="SAM" id="Phobius"/>
    </source>
</evidence>
<keyword evidence="1" id="KW-0812">Transmembrane</keyword>
<dbReference type="KEGG" id="shj:SHELI_v1c10340"/>
<keyword evidence="1" id="KW-0472">Membrane</keyword>
<feature type="transmembrane region" description="Helical" evidence="1">
    <location>
        <begin position="256"/>
        <end position="277"/>
    </location>
</feature>
<feature type="transmembrane region" description="Helical" evidence="1">
    <location>
        <begin position="29"/>
        <end position="49"/>
    </location>
</feature>
<organism evidence="2 3">
    <name type="scientific">Spiroplasma helicoides</name>
    <dbReference type="NCBI Taxonomy" id="216938"/>
    <lineage>
        <taxon>Bacteria</taxon>
        <taxon>Bacillati</taxon>
        <taxon>Mycoplasmatota</taxon>
        <taxon>Mollicutes</taxon>
        <taxon>Entomoplasmatales</taxon>
        <taxon>Spiroplasmataceae</taxon>
        <taxon>Spiroplasma</taxon>
    </lineage>
</organism>
<accession>A0A1B3SM16</accession>
<evidence type="ECO:0000313" key="2">
    <source>
        <dbReference type="EMBL" id="AOG60981.1"/>
    </source>
</evidence>
<dbReference type="RefSeq" id="WP_069117345.1">
    <property type="nucleotide sequence ID" value="NZ_CP017015.1"/>
</dbReference>
<protein>
    <submittedName>
        <fullName evidence="2">Uncharacterized protein</fullName>
    </submittedName>
</protein>
<sequence length="284" mass="32862">MKINLMSKVNNYKHIFSLFFKNIFVNFKTYIFCWVIPAAIFIILTLLSFKNKSGVLLPPLIMNYLSISVYFSAFFVGILVIDWKKRNYLVKLRLGNLNTTNFLSILFLNNLIIVAGSFLINLGIYNIMVYSEWTRITYKLLQNINGPVWSLFFINMLFMLLFLTAGVMLLTSASKKAAINFLSIALFVVLLMMFSDSVIDPDIMNSNTFTYALGFLNPIKYFVWTGMLFTSYSFYDKMGISQIMPLESPHIPFNNLLPTVLPSILFLVGMIILYNYLFKWGYKQ</sequence>
<reference evidence="2 3" key="1">
    <citation type="submission" date="2016-08" db="EMBL/GenBank/DDBJ databases">
        <title>Complete genome sequence of Spiroplasma helicoides TABS-2 (DSM 22551).</title>
        <authorList>
            <person name="Shen W.-Y."/>
            <person name="Lo W.-S."/>
            <person name="Lai Y.-C."/>
            <person name="Kuo C.-H."/>
        </authorList>
    </citation>
    <scope>NUCLEOTIDE SEQUENCE [LARGE SCALE GENOMIC DNA]</scope>
    <source>
        <strain evidence="2 3">TABS-2</strain>
    </source>
</reference>
<keyword evidence="3" id="KW-1185">Reference proteome</keyword>
<dbReference type="Proteomes" id="UP000094378">
    <property type="component" value="Chromosome"/>
</dbReference>
<keyword evidence="1" id="KW-1133">Transmembrane helix</keyword>
<dbReference type="EMBL" id="CP017015">
    <property type="protein sequence ID" value="AOG60981.1"/>
    <property type="molecule type" value="Genomic_DNA"/>
</dbReference>
<name>A0A1B3SM16_9MOLU</name>
<gene>
    <name evidence="2" type="ORF">SHELI_v1c10340</name>
</gene>
<feature type="transmembrane region" description="Helical" evidence="1">
    <location>
        <begin position="177"/>
        <end position="195"/>
    </location>
</feature>
<feature type="transmembrane region" description="Helical" evidence="1">
    <location>
        <begin position="102"/>
        <end position="128"/>
    </location>
</feature>
<dbReference type="OrthoDB" id="389319at2"/>
<feature type="transmembrane region" description="Helical" evidence="1">
    <location>
        <begin position="61"/>
        <end position="81"/>
    </location>
</feature>